<dbReference type="EMBL" id="PFCO01000001">
    <property type="protein sequence ID" value="PIR69862.1"/>
    <property type="molecule type" value="Genomic_DNA"/>
</dbReference>
<organism evidence="2 3">
    <name type="scientific">Candidatus Niyogibacteria bacterium CG10_big_fil_rev_8_21_14_0_10_46_36</name>
    <dbReference type="NCBI Taxonomy" id="1974726"/>
    <lineage>
        <taxon>Bacteria</taxon>
        <taxon>Candidatus Niyogiibacteriota</taxon>
    </lineage>
</organism>
<keyword evidence="1" id="KW-1133">Transmembrane helix</keyword>
<sequence length="152" mass="18245">MFESMHPVYFYSAVVVIAIFVITFVSHIPFYFLMRKRMREMQTLAQEFRLSFTSAFPHFWAVLFLYFFRDLKINRIEGTIAGRHVSVYDVYHFNLIQIYKYYERETVMEVDGKTLKEGYKNFSLARTSLTSIEELHKIFKGLKQSESPFEEE</sequence>
<feature type="transmembrane region" description="Helical" evidence="1">
    <location>
        <begin position="9"/>
        <end position="30"/>
    </location>
</feature>
<dbReference type="Proteomes" id="UP000231503">
    <property type="component" value="Unassembled WGS sequence"/>
</dbReference>
<proteinExistence type="predicted"/>
<dbReference type="AlphaFoldDB" id="A0A2H0TE89"/>
<protein>
    <submittedName>
        <fullName evidence="2">Uncharacterized protein</fullName>
    </submittedName>
</protein>
<comment type="caution">
    <text evidence="2">The sequence shown here is derived from an EMBL/GenBank/DDBJ whole genome shotgun (WGS) entry which is preliminary data.</text>
</comment>
<evidence type="ECO:0000313" key="3">
    <source>
        <dbReference type="Proteomes" id="UP000231503"/>
    </source>
</evidence>
<accession>A0A2H0TE89</accession>
<reference evidence="3" key="1">
    <citation type="submission" date="2017-09" db="EMBL/GenBank/DDBJ databases">
        <title>Depth-based differentiation of microbial function through sediment-hosted aquifers and enrichment of novel symbionts in the deep terrestrial subsurface.</title>
        <authorList>
            <person name="Probst A.J."/>
            <person name="Ladd B."/>
            <person name="Jarett J.K."/>
            <person name="Geller-Mcgrath D.E."/>
            <person name="Sieber C.M.K."/>
            <person name="Emerson J.B."/>
            <person name="Anantharaman K."/>
            <person name="Thomas B.C."/>
            <person name="Malmstrom R."/>
            <person name="Stieglmeier M."/>
            <person name="Klingl A."/>
            <person name="Woyke T."/>
            <person name="Ryan C.M."/>
            <person name="Banfield J.F."/>
        </authorList>
    </citation>
    <scope>NUCLEOTIDE SEQUENCE [LARGE SCALE GENOMIC DNA]</scope>
</reference>
<gene>
    <name evidence="2" type="ORF">COU47_00280</name>
</gene>
<keyword evidence="1" id="KW-0472">Membrane</keyword>
<evidence type="ECO:0000313" key="2">
    <source>
        <dbReference type="EMBL" id="PIR69862.1"/>
    </source>
</evidence>
<keyword evidence="1" id="KW-0812">Transmembrane</keyword>
<evidence type="ECO:0000256" key="1">
    <source>
        <dbReference type="SAM" id="Phobius"/>
    </source>
</evidence>
<name>A0A2H0TE89_9BACT</name>